<dbReference type="KEGG" id="pswu:SY83_14040"/>
<keyword evidence="3" id="KW-0813">Transport</keyword>
<dbReference type="PANTHER" id="PTHR42810:SF4">
    <property type="entry name" value="URIC ACID TRANSPORTER UACT"/>
    <property type="match status" value="1"/>
</dbReference>
<dbReference type="AlphaFoldDB" id="A0A172TJG0"/>
<accession>A0A172TJG0</accession>
<feature type="transmembrane region" description="Helical" evidence="8">
    <location>
        <begin position="341"/>
        <end position="362"/>
    </location>
</feature>
<dbReference type="Pfam" id="PF00860">
    <property type="entry name" value="Xan_ur_permease"/>
    <property type="match status" value="1"/>
</dbReference>
<feature type="transmembrane region" description="Helical" evidence="8">
    <location>
        <begin position="191"/>
        <end position="210"/>
    </location>
</feature>
<reference evidence="9 10" key="1">
    <citation type="submission" date="2015-01" db="EMBL/GenBank/DDBJ databases">
        <title>Paenibacillus swuensis/DY6/whole genome sequencing.</title>
        <authorList>
            <person name="Kim M.K."/>
            <person name="Srinivasan S."/>
            <person name="Lee J.-J."/>
        </authorList>
    </citation>
    <scope>NUCLEOTIDE SEQUENCE [LARGE SCALE GENOMIC DNA]</scope>
    <source>
        <strain evidence="9 10">DY6</strain>
    </source>
</reference>
<dbReference type="NCBIfam" id="NF007995">
    <property type="entry name" value="PRK10720.1"/>
    <property type="match status" value="1"/>
</dbReference>
<feature type="transmembrane region" description="Helical" evidence="8">
    <location>
        <begin position="308"/>
        <end position="329"/>
    </location>
</feature>
<dbReference type="EMBL" id="CP011388">
    <property type="protein sequence ID" value="ANE47199.1"/>
    <property type="molecule type" value="Genomic_DNA"/>
</dbReference>
<dbReference type="NCBIfam" id="TIGR00801">
    <property type="entry name" value="ncs2"/>
    <property type="match status" value="1"/>
</dbReference>
<keyword evidence="5 8" id="KW-0812">Transmembrane</keyword>
<evidence type="ECO:0000256" key="1">
    <source>
        <dbReference type="ARBA" id="ARBA00004651"/>
    </source>
</evidence>
<dbReference type="STRING" id="1178515.SY83_14040"/>
<keyword evidence="4" id="KW-1003">Cell membrane</keyword>
<evidence type="ECO:0000313" key="9">
    <source>
        <dbReference type="EMBL" id="ANE47199.1"/>
    </source>
</evidence>
<keyword evidence="6 8" id="KW-1133">Transmembrane helix</keyword>
<evidence type="ECO:0000256" key="3">
    <source>
        <dbReference type="ARBA" id="ARBA00022448"/>
    </source>
</evidence>
<feature type="transmembrane region" description="Helical" evidence="8">
    <location>
        <begin position="66"/>
        <end position="84"/>
    </location>
</feature>
<dbReference type="PROSITE" id="PS01116">
    <property type="entry name" value="XANTH_URACIL_PERMASE"/>
    <property type="match status" value="1"/>
</dbReference>
<evidence type="ECO:0000313" key="10">
    <source>
        <dbReference type="Proteomes" id="UP000076927"/>
    </source>
</evidence>
<comment type="subcellular location">
    <subcellularLocation>
        <location evidence="1">Cell membrane</location>
        <topology evidence="1">Multi-pass membrane protein</topology>
    </subcellularLocation>
</comment>
<keyword evidence="7 8" id="KW-0472">Membrane</keyword>
<organism evidence="9 10">
    <name type="scientific">Paenibacillus swuensis</name>
    <dbReference type="NCBI Taxonomy" id="1178515"/>
    <lineage>
        <taxon>Bacteria</taxon>
        <taxon>Bacillati</taxon>
        <taxon>Bacillota</taxon>
        <taxon>Bacilli</taxon>
        <taxon>Bacillales</taxon>
        <taxon>Paenibacillaceae</taxon>
        <taxon>Paenibacillus</taxon>
    </lineage>
</organism>
<evidence type="ECO:0000256" key="6">
    <source>
        <dbReference type="ARBA" id="ARBA00022989"/>
    </source>
</evidence>
<dbReference type="GO" id="GO:0042907">
    <property type="term" value="F:xanthine transmembrane transporter activity"/>
    <property type="evidence" value="ECO:0007669"/>
    <property type="project" value="TreeGrafter"/>
</dbReference>
<evidence type="ECO:0000256" key="8">
    <source>
        <dbReference type="SAM" id="Phobius"/>
    </source>
</evidence>
<dbReference type="PATRIC" id="fig|1178515.4.peg.2818"/>
<feature type="transmembrane region" description="Helical" evidence="8">
    <location>
        <begin position="374"/>
        <end position="392"/>
    </location>
</feature>
<feature type="transmembrane region" description="Helical" evidence="8">
    <location>
        <begin position="123"/>
        <end position="146"/>
    </location>
</feature>
<dbReference type="PANTHER" id="PTHR42810">
    <property type="entry name" value="PURINE PERMEASE C1399.01C-RELATED"/>
    <property type="match status" value="1"/>
</dbReference>
<evidence type="ECO:0000256" key="4">
    <source>
        <dbReference type="ARBA" id="ARBA00022475"/>
    </source>
</evidence>
<proteinExistence type="inferred from homology"/>
<dbReference type="InterPro" id="IPR006043">
    <property type="entry name" value="NCS2"/>
</dbReference>
<dbReference type="OrthoDB" id="9779092at2"/>
<dbReference type="Proteomes" id="UP000076927">
    <property type="component" value="Chromosome"/>
</dbReference>
<name>A0A172TJG0_9BACL</name>
<feature type="transmembrane region" description="Helical" evidence="8">
    <location>
        <begin position="398"/>
        <end position="417"/>
    </location>
</feature>
<keyword evidence="10" id="KW-1185">Reference proteome</keyword>
<dbReference type="RefSeq" id="WP_068607502.1">
    <property type="nucleotide sequence ID" value="NZ_CP011388.1"/>
</dbReference>
<evidence type="ECO:0000256" key="2">
    <source>
        <dbReference type="ARBA" id="ARBA00008821"/>
    </source>
</evidence>
<feature type="transmembrane region" description="Helical" evidence="8">
    <location>
        <begin position="40"/>
        <end position="59"/>
    </location>
</feature>
<sequence>MSRTIGVHERPPLLQTLPLSLQHLFAMFGSTVLVPYLLQVDPAICLLMNGIGTLFYLLLCKGKIPAYLGSSFAFISPAGAVIATQSGGGYAAALGGFIAVGVVFTLIALLIRYTGTGWIDVLFPPAAMGAIVAVIGLELVPVAAGMSGIIPPSGTAYEGWNPDSKAIIVSLTTLLVTIMGTVLFRGFMKIIPILVGIITGYVLAVILGMVQFDSVLEANLFVLPKMTTPVFEWSAIAIILPAALVVIAEHVGHLIVTGNIVGKDLSKDPGLHRSLLGNGLSTIVSGFVGATPNTTYGENIGVLALTRVYSTFVIGGAAVLAILLSFSGTLSELIRTIPQPVMGGVSLLLFGVIASSGLRMLVETKVDYSKPVNLILTTVVLVIGLSGAKVSFGNFSMSGMALATVVAIILSLFFNLLNRFKLTNEA</sequence>
<gene>
    <name evidence="9" type="ORF">SY83_14040</name>
</gene>
<dbReference type="GO" id="GO:0005886">
    <property type="term" value="C:plasma membrane"/>
    <property type="evidence" value="ECO:0007669"/>
    <property type="project" value="UniProtKB-SubCell"/>
</dbReference>
<feature type="transmembrane region" description="Helical" evidence="8">
    <location>
        <begin position="166"/>
        <end position="184"/>
    </location>
</feature>
<protein>
    <submittedName>
        <fullName evidence="9">Uracil transporter</fullName>
    </submittedName>
</protein>
<evidence type="ECO:0000256" key="7">
    <source>
        <dbReference type="ARBA" id="ARBA00023136"/>
    </source>
</evidence>
<evidence type="ECO:0000256" key="5">
    <source>
        <dbReference type="ARBA" id="ARBA00022692"/>
    </source>
</evidence>
<dbReference type="InterPro" id="IPR006042">
    <property type="entry name" value="Xan_ur_permease"/>
</dbReference>
<comment type="similarity">
    <text evidence="2">Belongs to the nucleobase:cation symporter-2 (NCS2) (TC 2.A.40) family.</text>
</comment>
<feature type="transmembrane region" description="Helical" evidence="8">
    <location>
        <begin position="230"/>
        <end position="248"/>
    </location>
</feature>
<feature type="transmembrane region" description="Helical" evidence="8">
    <location>
        <begin position="90"/>
        <end position="111"/>
    </location>
</feature>